<proteinExistence type="predicted"/>
<gene>
    <name evidence="10" type="ORF">HCDG_00219</name>
</gene>
<dbReference type="PANTHER" id="PTHR47797:SF3">
    <property type="entry name" value="CYTOCHROME B561 DOMAIN-CONTAINING PROTEIN"/>
    <property type="match status" value="1"/>
</dbReference>
<feature type="transmembrane region" description="Helical" evidence="8">
    <location>
        <begin position="293"/>
        <end position="313"/>
    </location>
</feature>
<dbReference type="OMA" id="KSFKYHW"/>
<dbReference type="CDD" id="cd08760">
    <property type="entry name" value="Cyt_b561_FRRS1_like"/>
    <property type="match status" value="1"/>
</dbReference>
<name>C6H4L8_AJECH</name>
<dbReference type="SUPFAM" id="SSF49344">
    <property type="entry name" value="CBD9-like"/>
    <property type="match status" value="1"/>
</dbReference>
<dbReference type="OrthoDB" id="4179470at2759"/>
<dbReference type="EMBL" id="GG692419">
    <property type="protein sequence ID" value="EER44640.1"/>
    <property type="molecule type" value="Genomic_DNA"/>
</dbReference>
<keyword evidence="6 8" id="KW-0472">Membrane</keyword>
<dbReference type="PANTHER" id="PTHR47797">
    <property type="entry name" value="DEHYDROGENASE, PUTATIVE (AFU_ORTHOLOGUE AFUA_8G05805)-RELATED"/>
    <property type="match status" value="1"/>
</dbReference>
<keyword evidence="2" id="KW-0813">Transport</keyword>
<keyword evidence="5 8" id="KW-1133">Transmembrane helix</keyword>
<dbReference type="Proteomes" id="UP000002624">
    <property type="component" value="Unassembled WGS sequence"/>
</dbReference>
<keyword evidence="4" id="KW-0249">Electron transport</keyword>
<dbReference type="GO" id="GO:0016020">
    <property type="term" value="C:membrane"/>
    <property type="evidence" value="ECO:0007669"/>
    <property type="project" value="UniProtKB-SubCell"/>
</dbReference>
<evidence type="ECO:0000256" key="4">
    <source>
        <dbReference type="ARBA" id="ARBA00022982"/>
    </source>
</evidence>
<evidence type="ECO:0000256" key="8">
    <source>
        <dbReference type="SAM" id="Phobius"/>
    </source>
</evidence>
<feature type="transmembrane region" description="Helical" evidence="8">
    <location>
        <begin position="361"/>
        <end position="381"/>
    </location>
</feature>
<dbReference type="Gene3D" id="2.60.40.1210">
    <property type="entry name" value="Cellobiose dehydrogenase, cytochrome domain"/>
    <property type="match status" value="1"/>
</dbReference>
<feature type="compositionally biased region" description="Acidic residues" evidence="7">
    <location>
        <begin position="444"/>
        <end position="455"/>
    </location>
</feature>
<feature type="transmembrane region" description="Helical" evidence="8">
    <location>
        <begin position="319"/>
        <end position="340"/>
    </location>
</feature>
<evidence type="ECO:0000256" key="2">
    <source>
        <dbReference type="ARBA" id="ARBA00022448"/>
    </source>
</evidence>
<dbReference type="STRING" id="544712.C6H4L8"/>
<evidence type="ECO:0000256" key="1">
    <source>
        <dbReference type="ARBA" id="ARBA00004370"/>
    </source>
</evidence>
<evidence type="ECO:0000256" key="7">
    <source>
        <dbReference type="SAM" id="MobiDB-lite"/>
    </source>
</evidence>
<feature type="region of interest" description="Disordered" evidence="7">
    <location>
        <begin position="441"/>
        <end position="475"/>
    </location>
</feature>
<feature type="transmembrane region" description="Helical" evidence="8">
    <location>
        <begin position="387"/>
        <end position="407"/>
    </location>
</feature>
<evidence type="ECO:0000256" key="5">
    <source>
        <dbReference type="ARBA" id="ARBA00022989"/>
    </source>
</evidence>
<dbReference type="InterPro" id="IPR006593">
    <property type="entry name" value="Cyt_b561/ferric_Rdtase_TM"/>
</dbReference>
<dbReference type="AlphaFoldDB" id="C6H4L8"/>
<feature type="transmembrane region" description="Helical" evidence="8">
    <location>
        <begin position="261"/>
        <end position="281"/>
    </location>
</feature>
<feature type="domain" description="Cytochrome b561" evidence="9">
    <location>
        <begin position="226"/>
        <end position="411"/>
    </location>
</feature>
<evidence type="ECO:0000313" key="11">
    <source>
        <dbReference type="Proteomes" id="UP000002624"/>
    </source>
</evidence>
<dbReference type="eggNOG" id="ENOG502SQWM">
    <property type="taxonomic scope" value="Eukaryota"/>
</dbReference>
<dbReference type="SMART" id="SM00665">
    <property type="entry name" value="B561"/>
    <property type="match status" value="1"/>
</dbReference>
<protein>
    <recommendedName>
        <fullName evidence="9">Cytochrome b561 domain-containing protein</fullName>
    </recommendedName>
</protein>
<dbReference type="VEuPathDB" id="FungiDB:HCDG_00219"/>
<dbReference type="InterPro" id="IPR015920">
    <property type="entry name" value="Cellobiose_DH-like_cyt"/>
</dbReference>
<evidence type="ECO:0000256" key="6">
    <source>
        <dbReference type="ARBA" id="ARBA00023136"/>
    </source>
</evidence>
<dbReference type="CDD" id="cd09630">
    <property type="entry name" value="CDH_like_cytochrome"/>
    <property type="match status" value="1"/>
</dbReference>
<dbReference type="HOGENOM" id="CLU_031471_3_1_1"/>
<evidence type="ECO:0000256" key="3">
    <source>
        <dbReference type="ARBA" id="ARBA00022692"/>
    </source>
</evidence>
<accession>C6H4L8</accession>
<reference evidence="11" key="1">
    <citation type="submission" date="2009-05" db="EMBL/GenBank/DDBJ databases">
        <title>The genome sequence of Ajellomyces capsulatus strain H143.</title>
        <authorList>
            <person name="Champion M."/>
            <person name="Cuomo C.A."/>
            <person name="Ma L.-J."/>
            <person name="Henn M.R."/>
            <person name="Sil A."/>
            <person name="Goldman B."/>
            <person name="Young S.K."/>
            <person name="Kodira C.D."/>
            <person name="Zeng Q."/>
            <person name="Koehrsen M."/>
            <person name="Alvarado L."/>
            <person name="Berlin A.M."/>
            <person name="Borenstein D."/>
            <person name="Chen Z."/>
            <person name="Engels R."/>
            <person name="Freedman E."/>
            <person name="Gellesch M."/>
            <person name="Goldberg J."/>
            <person name="Griggs A."/>
            <person name="Gujja S."/>
            <person name="Heiman D.I."/>
            <person name="Hepburn T.A."/>
            <person name="Howarth C."/>
            <person name="Jen D."/>
            <person name="Larson L."/>
            <person name="Lewis B."/>
            <person name="Mehta T."/>
            <person name="Park D."/>
            <person name="Pearson M."/>
            <person name="Roberts A."/>
            <person name="Saif S."/>
            <person name="Shea T.D."/>
            <person name="Shenoy N."/>
            <person name="Sisk P."/>
            <person name="Stolte C."/>
            <person name="Sykes S."/>
            <person name="Walk T."/>
            <person name="White J."/>
            <person name="Yandava C."/>
            <person name="Klein B."/>
            <person name="McEwen J.G."/>
            <person name="Puccia R."/>
            <person name="Goldman G.H."/>
            <person name="Felipe M.S."/>
            <person name="Nino-Vega G."/>
            <person name="San-Blas G."/>
            <person name="Taylor J.W."/>
            <person name="Mendoza L."/>
            <person name="Galagan J.E."/>
            <person name="Nusbaum C."/>
            <person name="Birren B.W."/>
        </authorList>
    </citation>
    <scope>NUCLEOTIDE SEQUENCE [LARGE SCALE GENOMIC DNA]</scope>
    <source>
        <strain evidence="11">H143</strain>
    </source>
</reference>
<organism evidence="10 11">
    <name type="scientific">Ajellomyces capsulatus (strain H143)</name>
    <name type="common">Darling's disease fungus</name>
    <name type="synonym">Histoplasma capsulatum</name>
    <dbReference type="NCBI Taxonomy" id="544712"/>
    <lineage>
        <taxon>Eukaryota</taxon>
        <taxon>Fungi</taxon>
        <taxon>Dikarya</taxon>
        <taxon>Ascomycota</taxon>
        <taxon>Pezizomycotina</taxon>
        <taxon>Eurotiomycetes</taxon>
        <taxon>Eurotiomycetidae</taxon>
        <taxon>Onygenales</taxon>
        <taxon>Ajellomycetaceae</taxon>
        <taxon>Histoplasma</taxon>
    </lineage>
</organism>
<dbReference type="Gene3D" id="1.20.120.1770">
    <property type="match status" value="1"/>
</dbReference>
<dbReference type="PROSITE" id="PS50939">
    <property type="entry name" value="CYTOCHROME_B561"/>
    <property type="match status" value="1"/>
</dbReference>
<keyword evidence="3 8" id="KW-0812">Transmembrane</keyword>
<dbReference type="Pfam" id="PF16010">
    <property type="entry name" value="CDH-cyt"/>
    <property type="match status" value="1"/>
</dbReference>
<evidence type="ECO:0000259" key="9">
    <source>
        <dbReference type="PROSITE" id="PS50939"/>
    </source>
</evidence>
<evidence type="ECO:0000313" key="10">
    <source>
        <dbReference type="EMBL" id="EER44640.1"/>
    </source>
</evidence>
<comment type="subcellular location">
    <subcellularLocation>
        <location evidence="1">Membrane</location>
    </subcellularLocation>
</comment>
<sequence length="475" mass="53311">MARLDRYLDRYRLTSIYVLILFFAAFVLSEPVQYCRFGHREDGPSEVDFCMGVTMHYNVSSHHHDMYLTMEIPRESALGWTAIGTGSSMKGSLMVIIYGNPSDQHDPIVSIRTVDGHSQPKLVSQDQMGGTDLRVLQASWVQGARGMTVAKIALVCLSCEKWPGAPISAQAPSQPWIWAWNDNQDFKVFSYDAHLRMHKHHAKDGGWGVFYVDMARSVSTVESAPSLPPIRTGISRLGTSDSPISAGGLVSSIRENVMQSIHGFVMFIAFFILFPLGTIAMRSGSSKSFKYHWSIQLVAALFAWSGAIIGLLMDHHIDTLHQWIGVFLGAYLFIQGLLGWQHHRVFVRIRRRHWVSYSHIWFGRLTLILGWTNIITGMLLSGTSTTWTASMAGLIAVNALVLSFWIWKASRRQLRTKVSPADEAASQSLWPDPKQGEYFALGTIDEDDGTDSEEERENKKNNRAPYDPVRESSGQ</sequence>